<dbReference type="InterPro" id="IPR039859">
    <property type="entry name" value="PFA4/ZDH16/20/ERF2-like"/>
</dbReference>
<evidence type="ECO:0000256" key="3">
    <source>
        <dbReference type="ARBA" id="ARBA00022679"/>
    </source>
</evidence>
<dbReference type="Proteomes" id="UP001370490">
    <property type="component" value="Unassembled WGS sequence"/>
</dbReference>
<comment type="catalytic activity">
    <reaction evidence="8">
        <text>L-cysteinyl-[protein] + hexadecanoyl-CoA = S-hexadecanoyl-L-cysteinyl-[protein] + CoA</text>
        <dbReference type="Rhea" id="RHEA:36683"/>
        <dbReference type="Rhea" id="RHEA-COMP:10131"/>
        <dbReference type="Rhea" id="RHEA-COMP:11032"/>
        <dbReference type="ChEBI" id="CHEBI:29950"/>
        <dbReference type="ChEBI" id="CHEBI:57287"/>
        <dbReference type="ChEBI" id="CHEBI:57379"/>
        <dbReference type="ChEBI" id="CHEBI:74151"/>
        <dbReference type="EC" id="2.3.1.225"/>
    </reaction>
</comment>
<evidence type="ECO:0000256" key="6">
    <source>
        <dbReference type="ARBA" id="ARBA00023136"/>
    </source>
</evidence>
<comment type="domain">
    <text evidence="8">The DHHC domain is required for palmitoyltransferase activity.</text>
</comment>
<proteinExistence type="inferred from homology"/>
<dbReference type="InterPro" id="IPR001594">
    <property type="entry name" value="Palmitoyltrfase_DHHC"/>
</dbReference>
<dbReference type="GO" id="GO:0019706">
    <property type="term" value="F:protein-cysteine S-palmitoyltransferase activity"/>
    <property type="evidence" value="ECO:0007669"/>
    <property type="project" value="UniProtKB-EC"/>
</dbReference>
<dbReference type="GO" id="GO:0012505">
    <property type="term" value="C:endomembrane system"/>
    <property type="evidence" value="ECO:0007669"/>
    <property type="project" value="UniProtKB-SubCell"/>
</dbReference>
<dbReference type="PROSITE" id="PS50216">
    <property type="entry name" value="DHHC"/>
    <property type="match status" value="1"/>
</dbReference>
<comment type="subcellular location">
    <subcellularLocation>
        <location evidence="1">Endomembrane system</location>
        <topology evidence="1">Multi-pass membrane protein</topology>
    </subcellularLocation>
</comment>
<dbReference type="EMBL" id="JBAMMX010000008">
    <property type="protein sequence ID" value="KAK6935255.1"/>
    <property type="molecule type" value="Genomic_DNA"/>
</dbReference>
<dbReference type="Pfam" id="PF01529">
    <property type="entry name" value="DHHC"/>
    <property type="match status" value="1"/>
</dbReference>
<comment type="similarity">
    <text evidence="2 8">Belongs to the DHHC palmitoyltransferase family.</text>
</comment>
<protein>
    <recommendedName>
        <fullName evidence="8">S-acyltransferase</fullName>
        <ecNumber evidence="8">2.3.1.225</ecNumber>
    </recommendedName>
    <alternativeName>
        <fullName evidence="8">Palmitoyltransferase</fullName>
    </alternativeName>
</protein>
<dbReference type="AlphaFoldDB" id="A0AAN8VJK2"/>
<keyword evidence="4 8" id="KW-0812">Transmembrane</keyword>
<gene>
    <name evidence="10" type="ORF">RJ641_035410</name>
</gene>
<accession>A0AAN8VJK2</accession>
<keyword evidence="5 8" id="KW-1133">Transmembrane helix</keyword>
<evidence type="ECO:0000256" key="4">
    <source>
        <dbReference type="ARBA" id="ARBA00022692"/>
    </source>
</evidence>
<feature type="transmembrane region" description="Helical" evidence="8">
    <location>
        <begin position="59"/>
        <end position="80"/>
    </location>
</feature>
<keyword evidence="11" id="KW-1185">Reference proteome</keyword>
<feature type="transmembrane region" description="Helical" evidence="8">
    <location>
        <begin position="173"/>
        <end position="199"/>
    </location>
</feature>
<evidence type="ECO:0000313" key="10">
    <source>
        <dbReference type="EMBL" id="KAK6935255.1"/>
    </source>
</evidence>
<reference evidence="10 11" key="1">
    <citation type="submission" date="2023-12" db="EMBL/GenBank/DDBJ databases">
        <title>A high-quality genome assembly for Dillenia turbinata (Dilleniales).</title>
        <authorList>
            <person name="Chanderbali A."/>
        </authorList>
    </citation>
    <scope>NUCLEOTIDE SEQUENCE [LARGE SCALE GENOMIC DNA]</scope>
    <source>
        <strain evidence="10">LSX21</strain>
        <tissue evidence="10">Leaf</tissue>
    </source>
</reference>
<feature type="transmembrane region" description="Helical" evidence="8">
    <location>
        <begin position="211"/>
        <end position="233"/>
    </location>
</feature>
<evidence type="ECO:0000256" key="1">
    <source>
        <dbReference type="ARBA" id="ARBA00004127"/>
    </source>
</evidence>
<keyword evidence="7 8" id="KW-0012">Acyltransferase</keyword>
<evidence type="ECO:0000256" key="8">
    <source>
        <dbReference type="RuleBase" id="RU079119"/>
    </source>
</evidence>
<evidence type="ECO:0000256" key="2">
    <source>
        <dbReference type="ARBA" id="ARBA00008574"/>
    </source>
</evidence>
<comment type="caution">
    <text evidence="10">The sequence shown here is derived from an EMBL/GenBank/DDBJ whole genome shotgun (WGS) entry which is preliminary data.</text>
</comment>
<evidence type="ECO:0000259" key="9">
    <source>
        <dbReference type="Pfam" id="PF01529"/>
    </source>
</evidence>
<sequence>MHRSGATMAWNIFKFCTALRGLGSVMILFVLAIIGVTYYSVVLVDYGPSLFSGGLLRTVAALAILLLFHALLVMLLWCYFSVVLTDPGHVPPNWRPSIDMERGEADPLVGSDVQYSTLPPDTRAQRVRFCRKCNQMKPPRCHHCSVCGRCILKMDHHCVWVVNCVGALNYKHFLLFLFYTFLETALVSLSLLPNFVVLFTDGEISGTPGALVATFITFVLNLAFALSILGFLLMHMWLVLANTTTIEVTPPADLILFLMAQAYEKATPKWLYDLGRKKNFEQDDIKPLIQPVVGEILLEALSLEFRVGWVWEGVFGKDKKYWFLPAYSAEDLQMMPELQGLNYPVNPNLDSL</sequence>
<feature type="domain" description="Palmitoyltransferase DHHC" evidence="9">
    <location>
        <begin position="128"/>
        <end position="247"/>
    </location>
</feature>
<organism evidence="10 11">
    <name type="scientific">Dillenia turbinata</name>
    <dbReference type="NCBI Taxonomy" id="194707"/>
    <lineage>
        <taxon>Eukaryota</taxon>
        <taxon>Viridiplantae</taxon>
        <taxon>Streptophyta</taxon>
        <taxon>Embryophyta</taxon>
        <taxon>Tracheophyta</taxon>
        <taxon>Spermatophyta</taxon>
        <taxon>Magnoliopsida</taxon>
        <taxon>eudicotyledons</taxon>
        <taxon>Gunneridae</taxon>
        <taxon>Pentapetalae</taxon>
        <taxon>Dilleniales</taxon>
        <taxon>Dilleniaceae</taxon>
        <taxon>Dillenia</taxon>
    </lineage>
</organism>
<keyword evidence="3 8" id="KW-0808">Transferase</keyword>
<feature type="non-terminal residue" evidence="10">
    <location>
        <position position="352"/>
    </location>
</feature>
<keyword evidence="6 8" id="KW-0472">Membrane</keyword>
<evidence type="ECO:0000256" key="7">
    <source>
        <dbReference type="ARBA" id="ARBA00023315"/>
    </source>
</evidence>
<evidence type="ECO:0000313" key="11">
    <source>
        <dbReference type="Proteomes" id="UP001370490"/>
    </source>
</evidence>
<dbReference type="PANTHER" id="PTHR12246">
    <property type="entry name" value="PALMITOYLTRANSFERASE ZDHHC16"/>
    <property type="match status" value="1"/>
</dbReference>
<dbReference type="EC" id="2.3.1.225" evidence="8"/>
<feature type="transmembrane region" description="Helical" evidence="8">
    <location>
        <begin position="21"/>
        <end position="39"/>
    </location>
</feature>
<name>A0AAN8VJK2_9MAGN</name>
<evidence type="ECO:0000256" key="5">
    <source>
        <dbReference type="ARBA" id="ARBA00022989"/>
    </source>
</evidence>